<dbReference type="AlphaFoldDB" id="A0A0R3MAH3"/>
<reference evidence="2 3" key="1">
    <citation type="submission" date="2014-03" db="EMBL/GenBank/DDBJ databases">
        <title>Bradyrhizobium valentinum sp. nov., isolated from effective nodules of Lupinus mariae-josephae, a lupine endemic of basic-lime soils in Eastern Spain.</title>
        <authorList>
            <person name="Duran D."/>
            <person name="Rey L."/>
            <person name="Navarro A."/>
            <person name="Busquets A."/>
            <person name="Imperial J."/>
            <person name="Ruiz-Argueso T."/>
        </authorList>
    </citation>
    <scope>NUCLEOTIDE SEQUENCE [LARGE SCALE GENOMIC DNA]</scope>
    <source>
        <strain evidence="2 3">LmjM3</strain>
    </source>
</reference>
<dbReference type="EMBL" id="LLXX01000096">
    <property type="protein sequence ID" value="KRR07224.1"/>
    <property type="molecule type" value="Genomic_DNA"/>
</dbReference>
<gene>
    <name evidence="2" type="ORF">CP49_18990</name>
</gene>
<evidence type="ECO:0000313" key="3">
    <source>
        <dbReference type="Proteomes" id="UP000051913"/>
    </source>
</evidence>
<sequence length="173" mass="18146">MSDLVAIIYPSEAKAEEVRQRLLKLQKEYLISISDAVIAAKTEAGPVKLNQLVNTTAVGAVSGSFWGLLIGLIFLNPLLGVALGAASGALGGALSDYGIDDAFMKELSEKLQPGNAALFVLIKNMTPDKVLREIQDAGGTVLKTSLDDTKEQQLRDALAKAATAPVPPETNAA</sequence>
<organism evidence="2 3">
    <name type="scientific">Bradyrhizobium valentinum</name>
    <dbReference type="NCBI Taxonomy" id="1518501"/>
    <lineage>
        <taxon>Bacteria</taxon>
        <taxon>Pseudomonadati</taxon>
        <taxon>Pseudomonadota</taxon>
        <taxon>Alphaproteobacteria</taxon>
        <taxon>Hyphomicrobiales</taxon>
        <taxon>Nitrobacteraceae</taxon>
        <taxon>Bradyrhizobium</taxon>
    </lineage>
</organism>
<keyword evidence="3" id="KW-1185">Reference proteome</keyword>
<evidence type="ECO:0000256" key="1">
    <source>
        <dbReference type="SAM" id="Phobius"/>
    </source>
</evidence>
<dbReference type="Pfam" id="PF06897">
    <property type="entry name" value="DUF1269"/>
    <property type="match status" value="1"/>
</dbReference>
<dbReference type="STRING" id="1518501.CQ10_00905"/>
<dbReference type="InterPro" id="IPR009200">
    <property type="entry name" value="DUF1269_membrane"/>
</dbReference>
<name>A0A0R3MAH3_9BRAD</name>
<evidence type="ECO:0008006" key="4">
    <source>
        <dbReference type="Google" id="ProtNLM"/>
    </source>
</evidence>
<dbReference type="OrthoDB" id="275223at2"/>
<dbReference type="Proteomes" id="UP000051913">
    <property type="component" value="Unassembled WGS sequence"/>
</dbReference>
<accession>A0A0R3MAH3</accession>
<keyword evidence="1" id="KW-0472">Membrane</keyword>
<feature type="transmembrane region" description="Helical" evidence="1">
    <location>
        <begin position="65"/>
        <end position="86"/>
    </location>
</feature>
<keyword evidence="1" id="KW-1133">Transmembrane helix</keyword>
<proteinExistence type="predicted"/>
<keyword evidence="1" id="KW-0812">Transmembrane</keyword>
<protein>
    <recommendedName>
        <fullName evidence="4">DUF1269 domain-containing protein</fullName>
    </recommendedName>
</protein>
<dbReference type="RefSeq" id="WP_057850987.1">
    <property type="nucleotide sequence ID" value="NZ_LLXX01000096.1"/>
</dbReference>
<comment type="caution">
    <text evidence="2">The sequence shown here is derived from an EMBL/GenBank/DDBJ whole genome shotgun (WGS) entry which is preliminary data.</text>
</comment>
<evidence type="ECO:0000313" key="2">
    <source>
        <dbReference type="EMBL" id="KRR07224.1"/>
    </source>
</evidence>